<evidence type="ECO:0000256" key="8">
    <source>
        <dbReference type="ARBA" id="ARBA00023237"/>
    </source>
</evidence>
<dbReference type="SUPFAM" id="SSF54523">
    <property type="entry name" value="Pili subunits"/>
    <property type="match status" value="1"/>
</dbReference>
<sequence>MRQKGFTLIELLIVIVIIAILAAALIPNILNARARALQAAAQSYARDVVSALESVQSAFSRIDWQQTAANSLITIATNGALGSTNSGWRDAFGNVLNPQPTVNWSDFLRVPTNGITNVIVGSSAAGNFDNIRVCISQRVPTTAGQRFNIYSLYVNGNRFESRLNQTSAATAMADCP</sequence>
<protein>
    <submittedName>
        <fullName evidence="10">Prepilin-type N-terminal cleavage/methylation domain-containing protein</fullName>
    </submittedName>
</protein>
<evidence type="ECO:0000313" key="10">
    <source>
        <dbReference type="EMBL" id="HGN84814.1"/>
    </source>
</evidence>
<keyword evidence="3" id="KW-0488">Methylation</keyword>
<dbReference type="InterPro" id="IPR012902">
    <property type="entry name" value="N_methyl_site"/>
</dbReference>
<dbReference type="GO" id="GO:0009279">
    <property type="term" value="C:cell outer membrane"/>
    <property type="evidence" value="ECO:0007669"/>
    <property type="project" value="UniProtKB-SubCell"/>
</dbReference>
<evidence type="ECO:0000256" key="2">
    <source>
        <dbReference type="ARBA" id="ARBA00004418"/>
    </source>
</evidence>
<keyword evidence="8" id="KW-0998">Cell outer membrane</keyword>
<dbReference type="PANTHER" id="PTHR30093:SF44">
    <property type="entry name" value="TYPE II SECRETION SYSTEM CORE PROTEIN G"/>
    <property type="match status" value="1"/>
</dbReference>
<dbReference type="PRINTS" id="PR00885">
    <property type="entry name" value="BCTERIALGSPH"/>
</dbReference>
<evidence type="ECO:0000256" key="4">
    <source>
        <dbReference type="ARBA" id="ARBA00022692"/>
    </source>
</evidence>
<dbReference type="PANTHER" id="PTHR30093">
    <property type="entry name" value="GENERAL SECRETION PATHWAY PROTEIN G"/>
    <property type="match status" value="1"/>
</dbReference>
<evidence type="ECO:0000256" key="7">
    <source>
        <dbReference type="ARBA" id="ARBA00023136"/>
    </source>
</evidence>
<accession>A0A7V4EFS6</accession>
<reference evidence="10" key="1">
    <citation type="journal article" date="2020" name="mSystems">
        <title>Genome- and Community-Level Interaction Insights into Carbon Utilization and Element Cycling Functions of Hydrothermarchaeota in Hydrothermal Sediment.</title>
        <authorList>
            <person name="Zhou Z."/>
            <person name="Liu Y."/>
            <person name="Xu W."/>
            <person name="Pan J."/>
            <person name="Luo Z.H."/>
            <person name="Li M."/>
        </authorList>
    </citation>
    <scope>NUCLEOTIDE SEQUENCE [LARGE SCALE GENOMIC DNA]</scope>
    <source>
        <strain evidence="10">SpSt-611</strain>
    </source>
</reference>
<feature type="transmembrane region" description="Helical" evidence="9">
    <location>
        <begin position="6"/>
        <end position="26"/>
    </location>
</feature>
<evidence type="ECO:0000256" key="6">
    <source>
        <dbReference type="ARBA" id="ARBA00022989"/>
    </source>
</evidence>
<keyword evidence="6 9" id="KW-1133">Transmembrane helix</keyword>
<evidence type="ECO:0000256" key="9">
    <source>
        <dbReference type="SAM" id="Phobius"/>
    </source>
</evidence>
<dbReference type="GO" id="GO:0015628">
    <property type="term" value="P:protein secretion by the type II secretion system"/>
    <property type="evidence" value="ECO:0007669"/>
    <property type="project" value="InterPro"/>
</dbReference>
<dbReference type="InterPro" id="IPR045584">
    <property type="entry name" value="Pilin-like"/>
</dbReference>
<dbReference type="EMBL" id="DTAB01000080">
    <property type="protein sequence ID" value="HGN84814.1"/>
    <property type="molecule type" value="Genomic_DNA"/>
</dbReference>
<evidence type="ECO:0000256" key="5">
    <source>
        <dbReference type="ARBA" id="ARBA00022764"/>
    </source>
</evidence>
<name>A0A7V4EFS6_9DEIN</name>
<comment type="caution">
    <text evidence="10">The sequence shown here is derived from an EMBL/GenBank/DDBJ whole genome shotgun (WGS) entry which is preliminary data.</text>
</comment>
<dbReference type="NCBIfam" id="TIGR02532">
    <property type="entry name" value="IV_pilin_GFxxxE"/>
    <property type="match status" value="1"/>
</dbReference>
<keyword evidence="5" id="KW-0574">Periplasm</keyword>
<evidence type="ECO:0000256" key="1">
    <source>
        <dbReference type="ARBA" id="ARBA00004203"/>
    </source>
</evidence>
<keyword evidence="7 9" id="KW-0472">Membrane</keyword>
<dbReference type="Gene3D" id="3.30.700.10">
    <property type="entry name" value="Glycoprotein, Type 4 Pilin"/>
    <property type="match status" value="1"/>
</dbReference>
<dbReference type="GO" id="GO:0015627">
    <property type="term" value="C:type II protein secretion system complex"/>
    <property type="evidence" value="ECO:0007669"/>
    <property type="project" value="InterPro"/>
</dbReference>
<keyword evidence="4 9" id="KW-0812">Transmembrane</keyword>
<dbReference type="PROSITE" id="PS00409">
    <property type="entry name" value="PROKAR_NTER_METHYL"/>
    <property type="match status" value="1"/>
</dbReference>
<dbReference type="GO" id="GO:0042597">
    <property type="term" value="C:periplasmic space"/>
    <property type="evidence" value="ECO:0007669"/>
    <property type="project" value="UniProtKB-SubCell"/>
</dbReference>
<proteinExistence type="predicted"/>
<gene>
    <name evidence="10" type="ORF">ENT80_01365</name>
</gene>
<evidence type="ECO:0000256" key="3">
    <source>
        <dbReference type="ARBA" id="ARBA00022481"/>
    </source>
</evidence>
<organism evidence="10">
    <name type="scientific">Thermus tengchongensis</name>
    <dbReference type="NCBI Taxonomy" id="1214928"/>
    <lineage>
        <taxon>Bacteria</taxon>
        <taxon>Thermotogati</taxon>
        <taxon>Deinococcota</taxon>
        <taxon>Deinococci</taxon>
        <taxon>Thermales</taxon>
        <taxon>Thermaceae</taxon>
        <taxon>Thermus</taxon>
    </lineage>
</organism>
<dbReference type="InterPro" id="IPR002416">
    <property type="entry name" value="T2SS_protein-GspH"/>
</dbReference>
<dbReference type="AlphaFoldDB" id="A0A7V4EFS6"/>
<comment type="subcellular location">
    <subcellularLocation>
        <location evidence="1">Cell outer membrane</location>
        <topology evidence="1">Single-pass membrane protein</topology>
    </subcellularLocation>
    <subcellularLocation>
        <location evidence="2">Periplasm</location>
    </subcellularLocation>
</comment>
<dbReference type="Pfam" id="PF07963">
    <property type="entry name" value="N_methyl"/>
    <property type="match status" value="1"/>
</dbReference>